<feature type="compositionally biased region" description="Basic and acidic residues" evidence="2">
    <location>
        <begin position="146"/>
        <end position="156"/>
    </location>
</feature>
<evidence type="ECO:0000256" key="2">
    <source>
        <dbReference type="SAM" id="MobiDB-lite"/>
    </source>
</evidence>
<dbReference type="Gene3D" id="3.30.70.330">
    <property type="match status" value="1"/>
</dbReference>
<keyword evidence="5" id="KW-1185">Reference proteome</keyword>
<feature type="region of interest" description="Disordered" evidence="2">
    <location>
        <begin position="1"/>
        <end position="24"/>
    </location>
</feature>
<feature type="domain" description="RRM" evidence="3">
    <location>
        <begin position="86"/>
        <end position="159"/>
    </location>
</feature>
<evidence type="ECO:0000259" key="3">
    <source>
        <dbReference type="PROSITE" id="PS50102"/>
    </source>
</evidence>
<feature type="compositionally biased region" description="Basic and acidic residues" evidence="2">
    <location>
        <begin position="174"/>
        <end position="187"/>
    </location>
</feature>
<feature type="compositionally biased region" description="Low complexity" evidence="2">
    <location>
        <begin position="11"/>
        <end position="24"/>
    </location>
</feature>
<dbReference type="CDD" id="cd00590">
    <property type="entry name" value="RRM_SF"/>
    <property type="match status" value="1"/>
</dbReference>
<dbReference type="GO" id="GO:0003723">
    <property type="term" value="F:RNA binding"/>
    <property type="evidence" value="ECO:0007669"/>
    <property type="project" value="UniProtKB-UniRule"/>
</dbReference>
<dbReference type="AlphaFoldDB" id="A0A813DS60"/>
<gene>
    <name evidence="4" type="ORF">PGLA1383_LOCUS7865</name>
</gene>
<dbReference type="Pfam" id="PF00076">
    <property type="entry name" value="RRM_1"/>
    <property type="match status" value="1"/>
</dbReference>
<reference evidence="4" key="1">
    <citation type="submission" date="2021-02" db="EMBL/GenBank/DDBJ databases">
        <authorList>
            <person name="Dougan E. K."/>
            <person name="Rhodes N."/>
            <person name="Thang M."/>
            <person name="Chan C."/>
        </authorList>
    </citation>
    <scope>NUCLEOTIDE SEQUENCE</scope>
</reference>
<dbReference type="EMBL" id="CAJNNV010003472">
    <property type="protein sequence ID" value="CAE8589086.1"/>
    <property type="molecule type" value="Genomic_DNA"/>
</dbReference>
<protein>
    <recommendedName>
        <fullName evidence="3">RRM domain-containing protein</fullName>
    </recommendedName>
</protein>
<dbReference type="InterPro" id="IPR012677">
    <property type="entry name" value="Nucleotide-bd_a/b_plait_sf"/>
</dbReference>
<dbReference type="Proteomes" id="UP000654075">
    <property type="component" value="Unassembled WGS sequence"/>
</dbReference>
<comment type="caution">
    <text evidence="4">The sequence shown here is derived from an EMBL/GenBank/DDBJ whole genome shotgun (WGS) entry which is preliminary data.</text>
</comment>
<feature type="region of interest" description="Disordered" evidence="2">
    <location>
        <begin position="139"/>
        <end position="187"/>
    </location>
</feature>
<dbReference type="SUPFAM" id="SSF54928">
    <property type="entry name" value="RNA-binding domain, RBD"/>
    <property type="match status" value="1"/>
</dbReference>
<organism evidence="4 5">
    <name type="scientific">Polarella glacialis</name>
    <name type="common">Dinoflagellate</name>
    <dbReference type="NCBI Taxonomy" id="89957"/>
    <lineage>
        <taxon>Eukaryota</taxon>
        <taxon>Sar</taxon>
        <taxon>Alveolata</taxon>
        <taxon>Dinophyceae</taxon>
        <taxon>Suessiales</taxon>
        <taxon>Suessiaceae</taxon>
        <taxon>Polarella</taxon>
    </lineage>
</organism>
<dbReference type="InterPro" id="IPR035979">
    <property type="entry name" value="RBD_domain_sf"/>
</dbReference>
<evidence type="ECO:0000313" key="4">
    <source>
        <dbReference type="EMBL" id="CAE8589086.1"/>
    </source>
</evidence>
<dbReference type="InterPro" id="IPR000504">
    <property type="entry name" value="RRM_dom"/>
</dbReference>
<sequence>MPKSGDSNHRSQQTTSKQTSKSEQTGIWNMLRFKAKGLTKALLSYSSAAEAKNAAASLNGTTIEGSSRPVFVRIFEKKEKFYPASAAIFVGGFAPGTAISKLRAHFGTAGSIVEIKLLGKSSALVTYSSDEEGRSAIASLQGKSMDGSDKSLEIRVDGSPVVHGPANHGPANHEGSRRPRETRSQRK</sequence>
<proteinExistence type="predicted"/>
<accession>A0A813DS60</accession>
<dbReference type="SMART" id="SM00360">
    <property type="entry name" value="RRM"/>
    <property type="match status" value="1"/>
</dbReference>
<evidence type="ECO:0000256" key="1">
    <source>
        <dbReference type="PROSITE-ProRule" id="PRU00176"/>
    </source>
</evidence>
<keyword evidence="1" id="KW-0694">RNA-binding</keyword>
<dbReference type="PROSITE" id="PS50102">
    <property type="entry name" value="RRM"/>
    <property type="match status" value="1"/>
</dbReference>
<name>A0A813DS60_POLGL</name>
<evidence type="ECO:0000313" key="5">
    <source>
        <dbReference type="Proteomes" id="UP000654075"/>
    </source>
</evidence>